<dbReference type="Pfam" id="PF07514">
    <property type="entry name" value="TraI_2"/>
    <property type="match status" value="1"/>
</dbReference>
<dbReference type="InterPro" id="IPR050678">
    <property type="entry name" value="DNA_Partitioning_ATPase"/>
</dbReference>
<dbReference type="SUPFAM" id="SSF52540">
    <property type="entry name" value="P-loop containing nucleoside triphosphate hydrolases"/>
    <property type="match status" value="1"/>
</dbReference>
<feature type="domain" description="Uncharacterised" evidence="3">
    <location>
        <begin position="107"/>
        <end position="168"/>
    </location>
</feature>
<organism evidence="4 5">
    <name type="scientific">Pseudomonas boreofloridensis</name>
    <dbReference type="NCBI Taxonomy" id="3064348"/>
    <lineage>
        <taxon>Bacteria</taxon>
        <taxon>Pseudomonadati</taxon>
        <taxon>Pseudomonadota</taxon>
        <taxon>Gammaproteobacteria</taxon>
        <taxon>Pseudomonadales</taxon>
        <taxon>Pseudomonadaceae</taxon>
        <taxon>Pseudomonas</taxon>
    </lineage>
</organism>
<evidence type="ECO:0000259" key="3">
    <source>
        <dbReference type="Pfam" id="PF07514"/>
    </source>
</evidence>
<dbReference type="PANTHER" id="PTHR13696">
    <property type="entry name" value="P-LOOP CONTAINING NUCLEOSIDE TRIPHOSPHATE HYDROLASE"/>
    <property type="match status" value="1"/>
</dbReference>
<dbReference type="PANTHER" id="PTHR13696:SF69">
    <property type="entry name" value="PLASMID PARTITIONING PROTEIN-RELATED"/>
    <property type="match status" value="1"/>
</dbReference>
<dbReference type="InterPro" id="IPR027417">
    <property type="entry name" value="P-loop_NTPase"/>
</dbReference>
<dbReference type="InterPro" id="IPR033756">
    <property type="entry name" value="YlxH/NBP35"/>
</dbReference>
<evidence type="ECO:0000256" key="1">
    <source>
        <dbReference type="ARBA" id="ARBA00022741"/>
    </source>
</evidence>
<proteinExistence type="predicted"/>
<keyword evidence="5" id="KW-1185">Reference proteome</keyword>
<dbReference type="Gene3D" id="3.40.50.300">
    <property type="entry name" value="P-loop containing nucleotide triphosphate hydrolases"/>
    <property type="match status" value="1"/>
</dbReference>
<accession>A0ABV4ZBF1</accession>
<evidence type="ECO:0000256" key="2">
    <source>
        <dbReference type="ARBA" id="ARBA00022840"/>
    </source>
</evidence>
<sequence length="183" mass="19817">MHVTAIVSTKGGVGKTTTAANLGGLAADAGLRVLLLDLDVQPILSSYYTLPARAPAGCYELLAYNESRPSQLICRTAIKGLDLVVSNDAQGQLNTLLLHAPDGRLRLRYLLREELKLNQPQASDAWLTDDALRLVSKTVSDKLRAHLLKHGIEGIPERNTAVFNVLKPYGKRLSPVTVAGRKV</sequence>
<dbReference type="EMBL" id="JBHFXX010000013">
    <property type="protein sequence ID" value="MFB3801812.1"/>
    <property type="molecule type" value="Genomic_DNA"/>
</dbReference>
<comment type="caution">
    <text evidence="4">The sequence shown here is derived from an EMBL/GenBank/DDBJ whole genome shotgun (WGS) entry which is preliminary data.</text>
</comment>
<dbReference type="Proteomes" id="UP001577047">
    <property type="component" value="Unassembled WGS sequence"/>
</dbReference>
<evidence type="ECO:0000313" key="5">
    <source>
        <dbReference type="Proteomes" id="UP001577047"/>
    </source>
</evidence>
<keyword evidence="1" id="KW-0547">Nucleotide-binding</keyword>
<reference evidence="4 5" key="1">
    <citation type="submission" date="2024-09" db="EMBL/GenBank/DDBJ databases">
        <authorList>
            <person name="Fullem K."/>
        </authorList>
    </citation>
    <scope>NUCLEOTIDE SEQUENCE [LARGE SCALE GENOMIC DNA]</scope>
    <source>
        <strain evidence="5">K1(2024)</strain>
    </source>
</reference>
<gene>
    <name evidence="4" type="ORF">ACE1YR_15490</name>
</gene>
<dbReference type="InterPro" id="IPR011119">
    <property type="entry name" value="Unchr_helicase_relaxase_TraI"/>
</dbReference>
<keyword evidence="2" id="KW-0067">ATP-binding</keyword>
<dbReference type="RefSeq" id="WP_304484977.1">
    <property type="nucleotide sequence ID" value="NZ_JAUQOQ010000016.1"/>
</dbReference>
<dbReference type="Pfam" id="PF10609">
    <property type="entry name" value="ParA"/>
    <property type="match status" value="1"/>
</dbReference>
<evidence type="ECO:0000313" key="4">
    <source>
        <dbReference type="EMBL" id="MFB3801812.1"/>
    </source>
</evidence>
<name>A0ABV4ZBF1_9PSED</name>
<protein>
    <submittedName>
        <fullName evidence="4">TraI domain-containing protein</fullName>
    </submittedName>
</protein>